<organism evidence="8 9">
    <name type="scientific">Ramazzottius varieornatus</name>
    <name type="common">Water bear</name>
    <name type="synonym">Tardigrade</name>
    <dbReference type="NCBI Taxonomy" id="947166"/>
    <lineage>
        <taxon>Eukaryota</taxon>
        <taxon>Metazoa</taxon>
        <taxon>Ecdysozoa</taxon>
        <taxon>Tardigrada</taxon>
        <taxon>Eutardigrada</taxon>
        <taxon>Parachela</taxon>
        <taxon>Hypsibioidea</taxon>
        <taxon>Ramazzottiidae</taxon>
        <taxon>Ramazzottius</taxon>
    </lineage>
</organism>
<feature type="compositionally biased region" description="Basic and acidic residues" evidence="5">
    <location>
        <begin position="344"/>
        <end position="353"/>
    </location>
</feature>
<evidence type="ECO:0000313" key="9">
    <source>
        <dbReference type="Proteomes" id="UP000186922"/>
    </source>
</evidence>
<dbReference type="Proteomes" id="UP000186922">
    <property type="component" value="Unassembled WGS sequence"/>
</dbReference>
<keyword evidence="2 6" id="KW-0732">Signal</keyword>
<feature type="region of interest" description="Disordered" evidence="5">
    <location>
        <begin position="288"/>
        <end position="359"/>
    </location>
</feature>
<feature type="compositionally biased region" description="Acidic residues" evidence="5">
    <location>
        <begin position="308"/>
        <end position="325"/>
    </location>
</feature>
<protein>
    <recommendedName>
        <fullName evidence="1">Glucosidase 2 subunit beta</fullName>
    </recommendedName>
</protein>
<dbReference type="InterPro" id="IPR044865">
    <property type="entry name" value="MRH_dom"/>
</dbReference>
<dbReference type="InterPro" id="IPR039794">
    <property type="entry name" value="Gtb1-like"/>
</dbReference>
<dbReference type="EMBL" id="BDGG01000004">
    <property type="protein sequence ID" value="GAU98460.1"/>
    <property type="molecule type" value="Genomic_DNA"/>
</dbReference>
<gene>
    <name evidence="8" type="primary">RvY_09603-1</name>
    <name evidence="8" type="synonym">RvY_09603.1</name>
    <name evidence="8" type="ORF">RvY_09603</name>
</gene>
<dbReference type="SUPFAM" id="SSF50911">
    <property type="entry name" value="Mannose 6-phosphate receptor domain"/>
    <property type="match status" value="1"/>
</dbReference>
<dbReference type="OrthoDB" id="28322at2759"/>
<dbReference type="Pfam" id="PF13015">
    <property type="entry name" value="PRKCSH_1"/>
    <property type="match status" value="1"/>
</dbReference>
<accession>A0A1D1VC30</accession>
<dbReference type="Pfam" id="PF12999">
    <property type="entry name" value="PRKCSH-like"/>
    <property type="match status" value="1"/>
</dbReference>
<comment type="caution">
    <text evidence="8">The sequence shown here is derived from an EMBL/GenBank/DDBJ whole genome shotgun (WGS) entry which is preliminary data.</text>
</comment>
<dbReference type="CDD" id="cd00112">
    <property type="entry name" value="LDLa"/>
    <property type="match status" value="1"/>
</dbReference>
<evidence type="ECO:0000256" key="4">
    <source>
        <dbReference type="ARBA" id="ARBA00023157"/>
    </source>
</evidence>
<dbReference type="AlphaFoldDB" id="A0A1D1VC30"/>
<name>A0A1D1VC30_RAMVA</name>
<keyword evidence="3" id="KW-0256">Endoplasmic reticulum</keyword>
<dbReference type="InterPro" id="IPR009011">
    <property type="entry name" value="Man6P_isomerase_rcpt-bd_dom_sf"/>
</dbReference>
<sequence>MGVLDRYPWMLLVLACADYAYGETQVLRPRGVPLIKASLYDASKPFTCFDGSNQIPFAYVNDEYCDCHDASDEPGTSACSQGTFHCVNRGFRSLDIPSSRVDDGICDCCDGSDESKSDKVSCPNQCMELGKQMRAETEKQMEALKAGYQKRLEYLELVKTKKDEKKAALEKVDSQLQLLETRREALVKAKEEAESLEKTALDKHKQEWEATKQEKQGLKEQSEAEEAFQAISANFNILSHENIVAKLGQVGENLDEEIHEAIRRLSDITLDDFVSQVWPKIKNVYRLLQQPPKPTPPPDTSDDHHEEDTEEHTDADDPYEKDEFDEEHREYDSGSSTAPPPETAQKEPEEKMPEYSPETQHLVEVADKARKELEEFDKEQDGLNQEKESLQKWLGNDYGQDGAFAILEGECFEYSDREYTYKMCPFSNVSQKPKDHGSETSLGKWGHWGNNFQQMVFTDGARCWNGPSRSAKVHLECGAQHNLKSASEPSRCEYELHFETPVVCSEPPQSPASFSDLHDEL</sequence>
<feature type="region of interest" description="Disordered" evidence="5">
    <location>
        <begin position="198"/>
        <end position="221"/>
    </location>
</feature>
<dbReference type="PANTHER" id="PTHR12630">
    <property type="entry name" value="N-LINKED OLIGOSACCHARIDE PROCESSING"/>
    <property type="match status" value="1"/>
</dbReference>
<reference evidence="8 9" key="1">
    <citation type="journal article" date="2016" name="Nat. Commun.">
        <title>Extremotolerant tardigrade genome and improved radiotolerance of human cultured cells by tardigrade-unique protein.</title>
        <authorList>
            <person name="Hashimoto T."/>
            <person name="Horikawa D.D."/>
            <person name="Saito Y."/>
            <person name="Kuwahara H."/>
            <person name="Kozuka-Hata H."/>
            <person name="Shin-I T."/>
            <person name="Minakuchi Y."/>
            <person name="Ohishi K."/>
            <person name="Motoyama A."/>
            <person name="Aizu T."/>
            <person name="Enomoto A."/>
            <person name="Kondo K."/>
            <person name="Tanaka S."/>
            <person name="Hara Y."/>
            <person name="Koshikawa S."/>
            <person name="Sagara H."/>
            <person name="Miura T."/>
            <person name="Yokobori S."/>
            <person name="Miyagawa K."/>
            <person name="Suzuki Y."/>
            <person name="Kubo T."/>
            <person name="Oyama M."/>
            <person name="Kohara Y."/>
            <person name="Fujiyama A."/>
            <person name="Arakawa K."/>
            <person name="Katayama T."/>
            <person name="Toyoda A."/>
            <person name="Kunieda T."/>
        </authorList>
    </citation>
    <scope>NUCLEOTIDE SEQUENCE [LARGE SCALE GENOMIC DNA]</scope>
    <source>
        <strain evidence="8 9">YOKOZUNA-1</strain>
    </source>
</reference>
<dbReference type="Gene3D" id="2.70.130.10">
    <property type="entry name" value="Mannose-6-phosphate receptor binding domain"/>
    <property type="match status" value="1"/>
</dbReference>
<evidence type="ECO:0000259" key="7">
    <source>
        <dbReference type="PROSITE" id="PS51914"/>
    </source>
</evidence>
<dbReference type="InterPro" id="IPR028146">
    <property type="entry name" value="PRKCSH_N"/>
</dbReference>
<evidence type="ECO:0000256" key="5">
    <source>
        <dbReference type="SAM" id="MobiDB-lite"/>
    </source>
</evidence>
<feature type="domain" description="MRH" evidence="7">
    <location>
        <begin position="409"/>
        <end position="506"/>
    </location>
</feature>
<evidence type="ECO:0000256" key="3">
    <source>
        <dbReference type="ARBA" id="ARBA00022824"/>
    </source>
</evidence>
<evidence type="ECO:0000256" key="6">
    <source>
        <dbReference type="SAM" id="SignalP"/>
    </source>
</evidence>
<feature type="signal peptide" evidence="6">
    <location>
        <begin position="1"/>
        <end position="22"/>
    </location>
</feature>
<dbReference type="GO" id="GO:0006491">
    <property type="term" value="P:N-glycan processing"/>
    <property type="evidence" value="ECO:0007669"/>
    <property type="project" value="TreeGrafter"/>
</dbReference>
<dbReference type="PANTHER" id="PTHR12630:SF1">
    <property type="entry name" value="GLUCOSIDASE 2 SUBUNIT BETA"/>
    <property type="match status" value="1"/>
</dbReference>
<dbReference type="STRING" id="947166.A0A1D1VC30"/>
<proteinExistence type="predicted"/>
<dbReference type="InterPro" id="IPR036607">
    <property type="entry name" value="PRKCSH"/>
</dbReference>
<feature type="chain" id="PRO_5008898257" description="Glucosidase 2 subunit beta" evidence="6">
    <location>
        <begin position="23"/>
        <end position="521"/>
    </location>
</feature>
<dbReference type="PROSITE" id="PS51914">
    <property type="entry name" value="MRH"/>
    <property type="match status" value="1"/>
</dbReference>
<keyword evidence="9" id="KW-1185">Reference proteome</keyword>
<evidence type="ECO:0000256" key="1">
    <source>
        <dbReference type="ARBA" id="ARBA00022387"/>
    </source>
</evidence>
<evidence type="ECO:0000256" key="2">
    <source>
        <dbReference type="ARBA" id="ARBA00022729"/>
    </source>
</evidence>
<evidence type="ECO:0000313" key="8">
    <source>
        <dbReference type="EMBL" id="GAU98460.1"/>
    </source>
</evidence>
<dbReference type="GO" id="GO:0017177">
    <property type="term" value="C:glucosidase II complex"/>
    <property type="evidence" value="ECO:0007669"/>
    <property type="project" value="TreeGrafter"/>
</dbReference>
<keyword evidence="4" id="KW-1015">Disulfide bond</keyword>
<dbReference type="InterPro" id="IPR002172">
    <property type="entry name" value="LDrepeatLR_classA_rpt"/>
</dbReference>